<comment type="caution">
    <text evidence="1">The sequence shown here is derived from an EMBL/GenBank/DDBJ whole genome shotgun (WGS) entry which is preliminary data.</text>
</comment>
<evidence type="ECO:0000313" key="1">
    <source>
        <dbReference type="EMBL" id="PLB51079.1"/>
    </source>
</evidence>
<proteinExistence type="predicted"/>
<reference evidence="1 2" key="1">
    <citation type="submission" date="2016-12" db="EMBL/GenBank/DDBJ databases">
        <title>The genomes of Aspergillus section Nigri reveals drivers in fungal speciation.</title>
        <authorList>
            <consortium name="DOE Joint Genome Institute"/>
            <person name="Vesth T.C."/>
            <person name="Nybo J."/>
            <person name="Theobald S."/>
            <person name="Brandl J."/>
            <person name="Frisvad J.C."/>
            <person name="Nielsen K.F."/>
            <person name="Lyhne E.K."/>
            <person name="Kogle M.E."/>
            <person name="Kuo A."/>
            <person name="Riley R."/>
            <person name="Clum A."/>
            <person name="Nolan M."/>
            <person name="Lipzen A."/>
            <person name="Salamov A."/>
            <person name="Henrissat B."/>
            <person name="Wiebenga A."/>
            <person name="De Vries R.P."/>
            <person name="Grigoriev I.V."/>
            <person name="Mortensen U.H."/>
            <person name="Andersen M.R."/>
            <person name="Baker S.E."/>
        </authorList>
    </citation>
    <scope>NUCLEOTIDE SEQUENCE [LARGE SCALE GENOMIC DNA]</scope>
    <source>
        <strain evidence="1 2">IBT 23096</strain>
    </source>
</reference>
<dbReference type="RefSeq" id="XP_024706381.1">
    <property type="nucleotide sequence ID" value="XM_024842560.1"/>
</dbReference>
<gene>
    <name evidence="1" type="ORF">P170DRAFT_159566</name>
</gene>
<organism evidence="1 2">
    <name type="scientific">Aspergillus steynii IBT 23096</name>
    <dbReference type="NCBI Taxonomy" id="1392250"/>
    <lineage>
        <taxon>Eukaryota</taxon>
        <taxon>Fungi</taxon>
        <taxon>Dikarya</taxon>
        <taxon>Ascomycota</taxon>
        <taxon>Pezizomycotina</taxon>
        <taxon>Eurotiomycetes</taxon>
        <taxon>Eurotiomycetidae</taxon>
        <taxon>Eurotiales</taxon>
        <taxon>Aspergillaceae</taxon>
        <taxon>Aspergillus</taxon>
        <taxon>Aspergillus subgen. Circumdati</taxon>
    </lineage>
</organism>
<dbReference type="EMBL" id="MSFO01000003">
    <property type="protein sequence ID" value="PLB51079.1"/>
    <property type="molecule type" value="Genomic_DNA"/>
</dbReference>
<accession>A0A2I2GDV2</accession>
<dbReference type="VEuPathDB" id="FungiDB:P170DRAFT_159566"/>
<sequence length="102" mass="11542">MTLASPEIILLSLLHLSPASQCHRTSASLSFILFAFWLLLSRLSTVSRLGILLSFLSFFSLFPIDLLLPQKRSLSVILTDLPLIFNLCDSIRTPWILFLRPL</sequence>
<dbReference type="AlphaFoldDB" id="A0A2I2GDV2"/>
<dbReference type="Proteomes" id="UP000234275">
    <property type="component" value="Unassembled WGS sequence"/>
</dbReference>
<keyword evidence="2" id="KW-1185">Reference proteome</keyword>
<protein>
    <submittedName>
        <fullName evidence="1">Uncharacterized protein</fullName>
    </submittedName>
</protein>
<evidence type="ECO:0000313" key="2">
    <source>
        <dbReference type="Proteomes" id="UP000234275"/>
    </source>
</evidence>
<dbReference type="GeneID" id="36550257"/>
<name>A0A2I2GDV2_9EURO</name>